<accession>A0A1R2BY31</accession>
<feature type="transmembrane region" description="Helical" evidence="1">
    <location>
        <begin position="30"/>
        <end position="52"/>
    </location>
</feature>
<keyword evidence="3" id="KW-1185">Reference proteome</keyword>
<keyword evidence="1" id="KW-0472">Membrane</keyword>
<gene>
    <name evidence="2" type="ORF">SteCoe_17763</name>
</gene>
<dbReference type="EMBL" id="MPUH01000369">
    <property type="protein sequence ID" value="OMJ81712.1"/>
    <property type="molecule type" value="Genomic_DNA"/>
</dbReference>
<keyword evidence="1" id="KW-1133">Transmembrane helix</keyword>
<evidence type="ECO:0000256" key="1">
    <source>
        <dbReference type="SAM" id="Phobius"/>
    </source>
</evidence>
<proteinExistence type="predicted"/>
<name>A0A1R2BY31_9CILI</name>
<organism evidence="2 3">
    <name type="scientific">Stentor coeruleus</name>
    <dbReference type="NCBI Taxonomy" id="5963"/>
    <lineage>
        <taxon>Eukaryota</taxon>
        <taxon>Sar</taxon>
        <taxon>Alveolata</taxon>
        <taxon>Ciliophora</taxon>
        <taxon>Postciliodesmatophora</taxon>
        <taxon>Heterotrichea</taxon>
        <taxon>Heterotrichida</taxon>
        <taxon>Stentoridae</taxon>
        <taxon>Stentor</taxon>
    </lineage>
</organism>
<dbReference type="AlphaFoldDB" id="A0A1R2BY31"/>
<reference evidence="2 3" key="1">
    <citation type="submission" date="2016-11" db="EMBL/GenBank/DDBJ databases">
        <title>The macronuclear genome of Stentor coeruleus: a giant cell with tiny introns.</title>
        <authorList>
            <person name="Slabodnick M."/>
            <person name="Ruby J.G."/>
            <person name="Reiff S.B."/>
            <person name="Swart E.C."/>
            <person name="Gosai S."/>
            <person name="Prabakaran S."/>
            <person name="Witkowska E."/>
            <person name="Larue G.E."/>
            <person name="Fisher S."/>
            <person name="Freeman R.M."/>
            <person name="Gunawardena J."/>
            <person name="Chu W."/>
            <person name="Stover N.A."/>
            <person name="Gregory B.D."/>
            <person name="Nowacki M."/>
            <person name="Derisi J."/>
            <person name="Roy S.W."/>
            <person name="Marshall W.F."/>
            <person name="Sood P."/>
        </authorList>
    </citation>
    <scope>NUCLEOTIDE SEQUENCE [LARGE SCALE GENOMIC DNA]</scope>
    <source>
        <strain evidence="2">WM001</strain>
    </source>
</reference>
<feature type="transmembrane region" description="Helical" evidence="1">
    <location>
        <begin position="72"/>
        <end position="93"/>
    </location>
</feature>
<keyword evidence="1" id="KW-0812">Transmembrane</keyword>
<protein>
    <submittedName>
        <fullName evidence="2">Uncharacterized protein</fullName>
    </submittedName>
</protein>
<dbReference type="Proteomes" id="UP000187209">
    <property type="component" value="Unassembled WGS sequence"/>
</dbReference>
<comment type="caution">
    <text evidence="2">The sequence shown here is derived from an EMBL/GenBank/DDBJ whole genome shotgun (WGS) entry which is preliminary data.</text>
</comment>
<evidence type="ECO:0000313" key="3">
    <source>
        <dbReference type="Proteomes" id="UP000187209"/>
    </source>
</evidence>
<sequence>MFFGVRTGKVLRALYEKKRLLIDMSKFKQFWILILCMVFASVVNIGETIWYINIENSTCYDSYVRSEDGNIVIFAFIRFFSHYIVIIACLIVFRFTNTERQSIIIADYARSELSHSYLDESNDFKSLKSTGRVNMTTSISRSDLKPS</sequence>
<evidence type="ECO:0000313" key="2">
    <source>
        <dbReference type="EMBL" id="OMJ81712.1"/>
    </source>
</evidence>